<protein>
    <submittedName>
        <fullName evidence="1">Uncharacterized protein</fullName>
    </submittedName>
</protein>
<gene>
    <name evidence="1" type="ORF">FEM48_Zijuj03G0051300</name>
</gene>
<dbReference type="Proteomes" id="UP000813462">
    <property type="component" value="Unassembled WGS sequence"/>
</dbReference>
<sequence length="110" mass="12297">MIKGPEPQQYGLLNLISVEQLLENLCMKLILHFGRLGHEFDAVFENLLSRRYSTCLTEVHSRLLAFEHKLEEYDTSVVLNIGGSKSANFVHSGNTGNSTNTVNSGNFEVL</sequence>
<reference evidence="1" key="1">
    <citation type="journal article" date="2021" name="Front. Plant Sci.">
        <title>Chromosome-Scale Genome Assembly for Chinese Sour Jujube and Insights Into Its Genome Evolution and Domestication Signature.</title>
        <authorList>
            <person name="Shen L.-Y."/>
            <person name="Luo H."/>
            <person name="Wang X.-L."/>
            <person name="Wang X.-M."/>
            <person name="Qiu X.-J."/>
            <person name="Liu H."/>
            <person name="Zhou S.-S."/>
            <person name="Jia K.-H."/>
            <person name="Nie S."/>
            <person name="Bao Y.-T."/>
            <person name="Zhang R.-G."/>
            <person name="Yun Q.-Z."/>
            <person name="Chai Y.-H."/>
            <person name="Lu J.-Y."/>
            <person name="Li Y."/>
            <person name="Zhao S.-W."/>
            <person name="Mao J.-F."/>
            <person name="Jia S.-G."/>
            <person name="Mao Y.-M."/>
        </authorList>
    </citation>
    <scope>NUCLEOTIDE SEQUENCE</scope>
    <source>
        <strain evidence="1">AT0</strain>
        <tissue evidence="1">Leaf</tissue>
    </source>
</reference>
<proteinExistence type="predicted"/>
<accession>A0A978VNC7</accession>
<name>A0A978VNC7_ZIZJJ</name>
<evidence type="ECO:0000313" key="2">
    <source>
        <dbReference type="Proteomes" id="UP000813462"/>
    </source>
</evidence>
<evidence type="ECO:0000313" key="1">
    <source>
        <dbReference type="EMBL" id="KAH7537052.1"/>
    </source>
</evidence>
<organism evidence="1 2">
    <name type="scientific">Ziziphus jujuba var. spinosa</name>
    <dbReference type="NCBI Taxonomy" id="714518"/>
    <lineage>
        <taxon>Eukaryota</taxon>
        <taxon>Viridiplantae</taxon>
        <taxon>Streptophyta</taxon>
        <taxon>Embryophyta</taxon>
        <taxon>Tracheophyta</taxon>
        <taxon>Spermatophyta</taxon>
        <taxon>Magnoliopsida</taxon>
        <taxon>eudicotyledons</taxon>
        <taxon>Gunneridae</taxon>
        <taxon>Pentapetalae</taxon>
        <taxon>rosids</taxon>
        <taxon>fabids</taxon>
        <taxon>Rosales</taxon>
        <taxon>Rhamnaceae</taxon>
        <taxon>Paliureae</taxon>
        <taxon>Ziziphus</taxon>
    </lineage>
</organism>
<comment type="caution">
    <text evidence="1">The sequence shown here is derived from an EMBL/GenBank/DDBJ whole genome shotgun (WGS) entry which is preliminary data.</text>
</comment>
<dbReference type="EMBL" id="JAEACU010000003">
    <property type="protein sequence ID" value="KAH7537052.1"/>
    <property type="molecule type" value="Genomic_DNA"/>
</dbReference>
<dbReference type="AlphaFoldDB" id="A0A978VNC7"/>